<organism evidence="3 4">
    <name type="scientific">Glutinoglossum americanum</name>
    <dbReference type="NCBI Taxonomy" id="1670608"/>
    <lineage>
        <taxon>Eukaryota</taxon>
        <taxon>Fungi</taxon>
        <taxon>Dikarya</taxon>
        <taxon>Ascomycota</taxon>
        <taxon>Pezizomycotina</taxon>
        <taxon>Geoglossomycetes</taxon>
        <taxon>Geoglossales</taxon>
        <taxon>Geoglossaceae</taxon>
        <taxon>Glutinoglossum</taxon>
    </lineage>
</organism>
<evidence type="ECO:0008006" key="5">
    <source>
        <dbReference type="Google" id="ProtNLM"/>
    </source>
</evidence>
<dbReference type="GO" id="GO:0010468">
    <property type="term" value="P:regulation of gene expression"/>
    <property type="evidence" value="ECO:0007669"/>
    <property type="project" value="TreeGrafter"/>
</dbReference>
<evidence type="ECO:0000256" key="1">
    <source>
        <dbReference type="ARBA" id="ARBA00022737"/>
    </source>
</evidence>
<dbReference type="Proteomes" id="UP000698800">
    <property type="component" value="Unassembled WGS sequence"/>
</dbReference>
<name>A0A9P8KWF0_9PEZI</name>
<evidence type="ECO:0000313" key="4">
    <source>
        <dbReference type="Proteomes" id="UP000698800"/>
    </source>
</evidence>
<keyword evidence="2" id="KW-0040">ANK repeat</keyword>
<dbReference type="InterPro" id="IPR036770">
    <property type="entry name" value="Ankyrin_rpt-contain_sf"/>
</dbReference>
<evidence type="ECO:0000313" key="3">
    <source>
        <dbReference type="EMBL" id="KAH0533951.1"/>
    </source>
</evidence>
<dbReference type="Gene3D" id="1.25.40.20">
    <property type="entry name" value="Ankyrin repeat-containing domain"/>
    <property type="match status" value="2"/>
</dbReference>
<gene>
    <name evidence="3" type="ORF">FGG08_007433</name>
</gene>
<keyword evidence="4" id="KW-1185">Reference proteome</keyword>
<dbReference type="EMBL" id="JAGHQL010000304">
    <property type="protein sequence ID" value="KAH0533951.1"/>
    <property type="molecule type" value="Genomic_DNA"/>
</dbReference>
<reference evidence="3" key="1">
    <citation type="submission" date="2021-03" db="EMBL/GenBank/DDBJ databases">
        <title>Comparative genomics and phylogenomic investigation of the class Geoglossomycetes provide insights into ecological specialization and systematics.</title>
        <authorList>
            <person name="Melie T."/>
            <person name="Pirro S."/>
            <person name="Miller A.N."/>
            <person name="Quandt A."/>
        </authorList>
    </citation>
    <scope>NUCLEOTIDE SEQUENCE</scope>
    <source>
        <strain evidence="3">GBOQ0MN5Z8</strain>
    </source>
</reference>
<accession>A0A9P8KWF0</accession>
<dbReference type="PANTHER" id="PTHR24124">
    <property type="entry name" value="ANKYRIN REPEAT FAMILY A"/>
    <property type="match status" value="1"/>
</dbReference>
<dbReference type="InterPro" id="IPR002110">
    <property type="entry name" value="Ankyrin_rpt"/>
</dbReference>
<dbReference type="AlphaFoldDB" id="A0A9P8KWF0"/>
<protein>
    <recommendedName>
        <fullName evidence="5">Ankyrin</fullName>
    </recommendedName>
</protein>
<evidence type="ECO:0000256" key="2">
    <source>
        <dbReference type="ARBA" id="ARBA00023043"/>
    </source>
</evidence>
<dbReference type="GO" id="GO:0005634">
    <property type="term" value="C:nucleus"/>
    <property type="evidence" value="ECO:0007669"/>
    <property type="project" value="TreeGrafter"/>
</dbReference>
<comment type="caution">
    <text evidence="3">The sequence shown here is derived from an EMBL/GenBank/DDBJ whole genome shotgun (WGS) entry which is preliminary data.</text>
</comment>
<sequence length="377" mass="40205">MPPHTPLGIRSANARIQKKSKTSRTELSPHKCSVIEGLRKAGCSIKDISEIENTPCSTTMRFEEGAVHHVRQLKEKKDAGPDVSGHLLRIAAAYGSSLALKILADKCAANVNDVNDIQETPLLFAARSGYLDALLTLHLNADLTAISETEDIPPHWLCSFDENDAQEAAAALVRAGADVKAQAGGYPDDGNLEYARTDYIAGTPPHRAIARNGPSAVEALLDLGADPDSPAGDDTGLTPFALAVLLHCPEIVTLFLSHMGHDPSRMLLPPSGKSILTCAMPGSTLYGATMGRLIRHGLHLVSRAEETVAILLKAGAASHLRDLPGIKGVMEGLTEKFTLNDNDDDGVDDWTLLDGERSSMPWSELYAGSSHSVSKKS</sequence>
<dbReference type="Pfam" id="PF13637">
    <property type="entry name" value="Ank_4"/>
    <property type="match status" value="1"/>
</dbReference>
<dbReference type="PANTHER" id="PTHR24124:SF14">
    <property type="entry name" value="CHROMOSOME UNDETERMINED SCAFFOLD_25, WHOLE GENOME SHOTGUN SEQUENCE"/>
    <property type="match status" value="1"/>
</dbReference>
<dbReference type="OrthoDB" id="3918771at2759"/>
<dbReference type="SUPFAM" id="SSF48403">
    <property type="entry name" value="Ankyrin repeat"/>
    <property type="match status" value="1"/>
</dbReference>
<keyword evidence="1" id="KW-0677">Repeat</keyword>
<proteinExistence type="predicted"/>